<dbReference type="GO" id="GO:0009116">
    <property type="term" value="P:nucleoside metabolic process"/>
    <property type="evidence" value="ECO:0007669"/>
    <property type="project" value="InterPro"/>
</dbReference>
<dbReference type="AlphaFoldDB" id="A0A1L9RSP5"/>
<dbReference type="GeneID" id="63752768"/>
<keyword evidence="1" id="KW-0677">Repeat</keyword>
<feature type="domain" description="Nephrocystin 3-like N-terminal" evidence="2">
    <location>
        <begin position="198"/>
        <end position="297"/>
    </location>
</feature>
<dbReference type="Gene3D" id="3.40.50.1580">
    <property type="entry name" value="Nucleoside phosphorylase domain"/>
    <property type="match status" value="1"/>
</dbReference>
<dbReference type="RefSeq" id="XP_040691579.1">
    <property type="nucleotide sequence ID" value="XM_040836920.1"/>
</dbReference>
<dbReference type="Pfam" id="PF24883">
    <property type="entry name" value="NPHP3_N"/>
    <property type="match status" value="1"/>
</dbReference>
<dbReference type="Proteomes" id="UP000184383">
    <property type="component" value="Unassembled WGS sequence"/>
</dbReference>
<proteinExistence type="predicted"/>
<keyword evidence="4" id="KW-1185">Reference proteome</keyword>
<evidence type="ECO:0000313" key="3">
    <source>
        <dbReference type="EMBL" id="OJJ37903.1"/>
    </source>
</evidence>
<dbReference type="STRING" id="1073089.A0A1L9RSP5"/>
<dbReference type="InterPro" id="IPR056884">
    <property type="entry name" value="NPHP3-like_N"/>
</dbReference>
<dbReference type="InterPro" id="IPR027417">
    <property type="entry name" value="P-loop_NTPase"/>
</dbReference>
<organism evidence="3 4">
    <name type="scientific">Aspergillus wentii DTO 134E9</name>
    <dbReference type="NCBI Taxonomy" id="1073089"/>
    <lineage>
        <taxon>Eukaryota</taxon>
        <taxon>Fungi</taxon>
        <taxon>Dikarya</taxon>
        <taxon>Ascomycota</taxon>
        <taxon>Pezizomycotina</taxon>
        <taxon>Eurotiomycetes</taxon>
        <taxon>Eurotiomycetidae</taxon>
        <taxon>Eurotiales</taxon>
        <taxon>Aspergillaceae</taxon>
        <taxon>Aspergillus</taxon>
        <taxon>Aspergillus subgen. Cremei</taxon>
    </lineage>
</organism>
<dbReference type="Gene3D" id="3.40.50.300">
    <property type="entry name" value="P-loop containing nucleotide triphosphate hydrolases"/>
    <property type="match status" value="1"/>
</dbReference>
<name>A0A1L9RSP5_ASPWE</name>
<dbReference type="GO" id="GO:0003824">
    <property type="term" value="F:catalytic activity"/>
    <property type="evidence" value="ECO:0007669"/>
    <property type="project" value="InterPro"/>
</dbReference>
<dbReference type="PANTHER" id="PTHR46082">
    <property type="entry name" value="ATP/GTP-BINDING PROTEIN-RELATED"/>
    <property type="match status" value="1"/>
</dbReference>
<sequence>MSDSEDPSYPGRDLDQVFKADYQHVEGRDCTKCDLDQTVYRLPRASDDPVVHYGLIASGNMAIESAQLRDHLCHSWGALCFEMEAAGLMDYFPCLVIRGICDYSDTHKTKVWQPYAAVTAAAYAKDLLRVIGPRQVAKTEVATSILQDVITKLDHVDGDVRQIRKTVDDAYKARVMDWICPMDYSSQQSDFFAQHEEGTGNWLLTSESFQKWLHGSNQILLGEVIPGTGKTILTSIVINYLQTYFDQNNDVGIAYIFCNFRQQHEQTLNGLLACVLKQLCQQQAEIPECVDGPYKGRRKGHTLPTQEEILNMYLLLL</sequence>
<dbReference type="PANTHER" id="PTHR46082:SF11">
    <property type="entry name" value="AAA+ ATPASE DOMAIN-CONTAINING PROTEIN-RELATED"/>
    <property type="match status" value="1"/>
</dbReference>
<dbReference type="EMBL" id="KV878211">
    <property type="protein sequence ID" value="OJJ37903.1"/>
    <property type="molecule type" value="Genomic_DNA"/>
</dbReference>
<dbReference type="SUPFAM" id="SSF53167">
    <property type="entry name" value="Purine and uridine phosphorylases"/>
    <property type="match status" value="1"/>
</dbReference>
<reference evidence="4" key="1">
    <citation type="journal article" date="2017" name="Genome Biol.">
        <title>Comparative genomics reveals high biological diversity and specific adaptations in the industrially and medically important fungal genus Aspergillus.</title>
        <authorList>
            <person name="de Vries R.P."/>
            <person name="Riley R."/>
            <person name="Wiebenga A."/>
            <person name="Aguilar-Osorio G."/>
            <person name="Amillis S."/>
            <person name="Uchima C.A."/>
            <person name="Anderluh G."/>
            <person name="Asadollahi M."/>
            <person name="Askin M."/>
            <person name="Barry K."/>
            <person name="Battaglia E."/>
            <person name="Bayram O."/>
            <person name="Benocci T."/>
            <person name="Braus-Stromeyer S.A."/>
            <person name="Caldana C."/>
            <person name="Canovas D."/>
            <person name="Cerqueira G.C."/>
            <person name="Chen F."/>
            <person name="Chen W."/>
            <person name="Choi C."/>
            <person name="Clum A."/>
            <person name="Dos Santos R.A."/>
            <person name="Damasio A.R."/>
            <person name="Diallinas G."/>
            <person name="Emri T."/>
            <person name="Fekete E."/>
            <person name="Flipphi M."/>
            <person name="Freyberg S."/>
            <person name="Gallo A."/>
            <person name="Gournas C."/>
            <person name="Habgood R."/>
            <person name="Hainaut M."/>
            <person name="Harispe M.L."/>
            <person name="Henrissat B."/>
            <person name="Hilden K.S."/>
            <person name="Hope R."/>
            <person name="Hossain A."/>
            <person name="Karabika E."/>
            <person name="Karaffa L."/>
            <person name="Karanyi Z."/>
            <person name="Krasevec N."/>
            <person name="Kuo A."/>
            <person name="Kusch H."/>
            <person name="LaButti K."/>
            <person name="Lagendijk E.L."/>
            <person name="Lapidus A."/>
            <person name="Levasseur A."/>
            <person name="Lindquist E."/>
            <person name="Lipzen A."/>
            <person name="Logrieco A.F."/>
            <person name="MacCabe A."/>
            <person name="Maekelae M.R."/>
            <person name="Malavazi I."/>
            <person name="Melin P."/>
            <person name="Meyer V."/>
            <person name="Mielnichuk N."/>
            <person name="Miskei M."/>
            <person name="Molnar A.P."/>
            <person name="Mule G."/>
            <person name="Ngan C.Y."/>
            <person name="Orejas M."/>
            <person name="Orosz E."/>
            <person name="Ouedraogo J.P."/>
            <person name="Overkamp K.M."/>
            <person name="Park H.-S."/>
            <person name="Perrone G."/>
            <person name="Piumi F."/>
            <person name="Punt P.J."/>
            <person name="Ram A.F."/>
            <person name="Ramon A."/>
            <person name="Rauscher S."/>
            <person name="Record E."/>
            <person name="Riano-Pachon D.M."/>
            <person name="Robert V."/>
            <person name="Roehrig J."/>
            <person name="Ruller R."/>
            <person name="Salamov A."/>
            <person name="Salih N.S."/>
            <person name="Samson R.A."/>
            <person name="Sandor E."/>
            <person name="Sanguinetti M."/>
            <person name="Schuetze T."/>
            <person name="Sepcic K."/>
            <person name="Shelest E."/>
            <person name="Sherlock G."/>
            <person name="Sophianopoulou V."/>
            <person name="Squina F.M."/>
            <person name="Sun H."/>
            <person name="Susca A."/>
            <person name="Todd R.B."/>
            <person name="Tsang A."/>
            <person name="Unkles S.E."/>
            <person name="van de Wiele N."/>
            <person name="van Rossen-Uffink D."/>
            <person name="Oliveira J.V."/>
            <person name="Vesth T.C."/>
            <person name="Visser J."/>
            <person name="Yu J.-H."/>
            <person name="Zhou M."/>
            <person name="Andersen M.R."/>
            <person name="Archer D.B."/>
            <person name="Baker S.E."/>
            <person name="Benoit I."/>
            <person name="Brakhage A.A."/>
            <person name="Braus G.H."/>
            <person name="Fischer R."/>
            <person name="Frisvad J.C."/>
            <person name="Goldman G.H."/>
            <person name="Houbraken J."/>
            <person name="Oakley B."/>
            <person name="Pocsi I."/>
            <person name="Scazzocchio C."/>
            <person name="Seiboth B."/>
            <person name="vanKuyk P.A."/>
            <person name="Wortman J."/>
            <person name="Dyer P.S."/>
            <person name="Grigoriev I.V."/>
        </authorList>
    </citation>
    <scope>NUCLEOTIDE SEQUENCE [LARGE SCALE GENOMIC DNA]</scope>
    <source>
        <strain evidence="4">DTO 134E9</strain>
    </source>
</reference>
<evidence type="ECO:0000313" key="4">
    <source>
        <dbReference type="Proteomes" id="UP000184383"/>
    </source>
</evidence>
<dbReference type="VEuPathDB" id="FungiDB:ASPWEDRAFT_472012"/>
<protein>
    <recommendedName>
        <fullName evidence="2">Nephrocystin 3-like N-terminal domain-containing protein</fullName>
    </recommendedName>
</protein>
<evidence type="ECO:0000256" key="1">
    <source>
        <dbReference type="ARBA" id="ARBA00022737"/>
    </source>
</evidence>
<dbReference type="InterPro" id="IPR035994">
    <property type="entry name" value="Nucleoside_phosphorylase_sf"/>
</dbReference>
<dbReference type="InterPro" id="IPR053137">
    <property type="entry name" value="NLR-like"/>
</dbReference>
<accession>A0A1L9RSP5</accession>
<dbReference type="OrthoDB" id="1577640at2759"/>
<gene>
    <name evidence="3" type="ORF">ASPWEDRAFT_472012</name>
</gene>
<evidence type="ECO:0000259" key="2">
    <source>
        <dbReference type="Pfam" id="PF24883"/>
    </source>
</evidence>